<keyword evidence="5" id="KW-1185">Reference proteome</keyword>
<dbReference type="NCBIfam" id="TIGR00741">
    <property type="entry name" value="yfiA"/>
    <property type="match status" value="1"/>
</dbReference>
<dbReference type="InterPro" id="IPR032528">
    <property type="entry name" value="Ribosom_S30AE_C"/>
</dbReference>
<dbReference type="Proteomes" id="UP001500851">
    <property type="component" value="Unassembled WGS sequence"/>
</dbReference>
<accession>A0ABP4XJ73</accession>
<feature type="domain" description="Sigma 54 modulation/S30EA ribosomal protein C-terminal" evidence="3">
    <location>
        <begin position="167"/>
        <end position="221"/>
    </location>
</feature>
<dbReference type="InterPro" id="IPR036567">
    <property type="entry name" value="RHF-like"/>
</dbReference>
<keyword evidence="1 2" id="KW-0810">Translation regulation</keyword>
<dbReference type="HAMAP" id="MF_00839">
    <property type="entry name" value="HPF"/>
    <property type="match status" value="1"/>
</dbReference>
<comment type="subcellular location">
    <subcellularLocation>
        <location evidence="2">Cytoplasm</location>
    </subcellularLocation>
</comment>
<dbReference type="SUPFAM" id="SSF69754">
    <property type="entry name" value="Ribosome binding protein Y (YfiA homologue)"/>
    <property type="match status" value="1"/>
</dbReference>
<dbReference type="Gene3D" id="3.30.160.100">
    <property type="entry name" value="Ribosome hibernation promotion factor-like"/>
    <property type="match status" value="1"/>
</dbReference>
<comment type="function">
    <text evidence="2">Required for dimerization of active 70S ribosomes into 100S ribosomes in stationary phase; 100S ribosomes are translationally inactive and sometimes present during exponential growth.</text>
</comment>
<dbReference type="CDD" id="cd00552">
    <property type="entry name" value="RaiA"/>
    <property type="match status" value="1"/>
</dbReference>
<dbReference type="PANTHER" id="PTHR33231">
    <property type="entry name" value="30S RIBOSOMAL PROTEIN"/>
    <property type="match status" value="1"/>
</dbReference>
<reference evidence="5" key="1">
    <citation type="journal article" date="2019" name="Int. J. Syst. Evol. Microbiol.">
        <title>The Global Catalogue of Microorganisms (GCM) 10K type strain sequencing project: providing services to taxonomists for standard genome sequencing and annotation.</title>
        <authorList>
            <consortium name="The Broad Institute Genomics Platform"/>
            <consortium name="The Broad Institute Genome Sequencing Center for Infectious Disease"/>
            <person name="Wu L."/>
            <person name="Ma J."/>
        </authorList>
    </citation>
    <scope>NUCLEOTIDE SEQUENCE [LARGE SCALE GENOMIC DNA]</scope>
    <source>
        <strain evidence="5">JCM 14736</strain>
    </source>
</reference>
<evidence type="ECO:0000256" key="1">
    <source>
        <dbReference type="ARBA" id="ARBA00022845"/>
    </source>
</evidence>
<keyword evidence="2" id="KW-0963">Cytoplasm</keyword>
<dbReference type="PANTHER" id="PTHR33231:SF1">
    <property type="entry name" value="30S RIBOSOMAL PROTEIN"/>
    <property type="match status" value="1"/>
</dbReference>
<dbReference type="InterPro" id="IPR038416">
    <property type="entry name" value="Ribosom_S30AE_C_sf"/>
</dbReference>
<dbReference type="Gene3D" id="3.30.505.50">
    <property type="entry name" value="Sigma 54 modulation/S30EA ribosomal protein, C-terminal domain"/>
    <property type="match status" value="1"/>
</dbReference>
<name>A0ABP4XJ73_9MICO</name>
<organism evidence="4 5">
    <name type="scientific">Leucobacter iarius</name>
    <dbReference type="NCBI Taxonomy" id="333963"/>
    <lineage>
        <taxon>Bacteria</taxon>
        <taxon>Bacillati</taxon>
        <taxon>Actinomycetota</taxon>
        <taxon>Actinomycetes</taxon>
        <taxon>Micrococcales</taxon>
        <taxon>Microbacteriaceae</taxon>
        <taxon>Leucobacter</taxon>
    </lineage>
</organism>
<dbReference type="EMBL" id="BAAAOB010000001">
    <property type="protein sequence ID" value="GAA1780855.1"/>
    <property type="molecule type" value="Genomic_DNA"/>
</dbReference>
<comment type="similarity">
    <text evidence="2">Belongs to the HPF/YfiA ribosome-associated protein family. Long HPF subfamily.</text>
</comment>
<dbReference type="InterPro" id="IPR003489">
    <property type="entry name" value="RHF/RaiA"/>
</dbReference>
<dbReference type="Pfam" id="PF16321">
    <property type="entry name" value="Ribosom_S30AE_C"/>
    <property type="match status" value="1"/>
</dbReference>
<dbReference type="InterPro" id="IPR034694">
    <property type="entry name" value="HPF_long/plastid"/>
</dbReference>
<evidence type="ECO:0000313" key="4">
    <source>
        <dbReference type="EMBL" id="GAA1780855.1"/>
    </source>
</evidence>
<evidence type="ECO:0000256" key="2">
    <source>
        <dbReference type="HAMAP-Rule" id="MF_00839"/>
    </source>
</evidence>
<comment type="caution">
    <text evidence="4">The sequence shown here is derived from an EMBL/GenBank/DDBJ whole genome shotgun (WGS) entry which is preliminary data.</text>
</comment>
<proteinExistence type="inferred from homology"/>
<sequence>MRQAEGHPPDPFTEVTMDVNIHGRNVGITDRFESYVGAKTEKVAGLLPKARSFEVRVSRLSDRSPQNGDRVEVTIHGPGPIIRAESAAADKYSAFDIAYGRVLERIRRVKDRRKVHRGSGRVSLGEAAANDFQSVDLTPAPLEVIEAVATGSVPVIADGTIGEEAYSPVVIRSKEFPAEHLSIEDAVDQMELVGHDFFLFIEHGSQKPSVVYRRKGWNYGVIHLVDEAD</sequence>
<gene>
    <name evidence="4" type="primary">raiA</name>
    <name evidence="2" type="synonym">hpf</name>
    <name evidence="4" type="ORF">GCM10009768_07230</name>
</gene>
<dbReference type="InterPro" id="IPR050574">
    <property type="entry name" value="HPF/YfiA_ribosome-assoc"/>
</dbReference>
<evidence type="ECO:0000313" key="5">
    <source>
        <dbReference type="Proteomes" id="UP001500851"/>
    </source>
</evidence>
<dbReference type="Pfam" id="PF02482">
    <property type="entry name" value="Ribosomal_S30AE"/>
    <property type="match status" value="1"/>
</dbReference>
<comment type="subunit">
    <text evidence="2">Interacts with 100S ribosomes.</text>
</comment>
<evidence type="ECO:0000259" key="3">
    <source>
        <dbReference type="Pfam" id="PF16321"/>
    </source>
</evidence>
<protein>
    <recommendedName>
        <fullName evidence="2">Ribosome hibernation promoting factor</fullName>
        <shortName evidence="2">HPF</shortName>
    </recommendedName>
</protein>